<dbReference type="Proteomes" id="UP001057375">
    <property type="component" value="Unassembled WGS sequence"/>
</dbReference>
<gene>
    <name evidence="3" type="ORF">ADUPG1_009698</name>
</gene>
<evidence type="ECO:0000259" key="2">
    <source>
        <dbReference type="Pfam" id="PF01145"/>
    </source>
</evidence>
<keyword evidence="4" id="KW-1185">Reference proteome</keyword>
<accession>A0ABQ5KWG4</accession>
<protein>
    <recommendedName>
        <fullName evidence="2">Band 7 domain-containing protein</fullName>
    </recommendedName>
</protein>
<dbReference type="EMBL" id="BQXS01011303">
    <property type="protein sequence ID" value="GKT36797.1"/>
    <property type="molecule type" value="Genomic_DNA"/>
</dbReference>
<organism evidence="3 4">
    <name type="scientific">Aduncisulcus paluster</name>
    <dbReference type="NCBI Taxonomy" id="2918883"/>
    <lineage>
        <taxon>Eukaryota</taxon>
        <taxon>Metamonada</taxon>
        <taxon>Carpediemonas-like organisms</taxon>
        <taxon>Aduncisulcus</taxon>
    </lineage>
</organism>
<evidence type="ECO:0000313" key="3">
    <source>
        <dbReference type="EMBL" id="GKT36797.1"/>
    </source>
</evidence>
<sequence length="331" mass="37727">MCLGSIRCCCPDCKLYCCEFAIVGVAALIIILGALFWLMFMKPVYPGYTGVVLGRISKKVKDIQPPGKHFRFMRKIVSFPTYDIYLDESDIVTYPGEDSKTLIDVTYRFSVVAEDIEAFYNKFKTWEKYETTVRQQFKGIITEVSSGFSSYSYFYTNREDVRDTFNTKLAEACETDLFCTYIDTYVTNLTFKDSLETKIIENATTGKRSEISNIEGQISAKDGEIAASQSEGDKAVNEKISAAKATFADEISQAQSNQQVSIANRNKDFIKKVYDYFLEEVQVGTDPTDAEKAEARNITIQFFDNILYDDEFYGRKILKDFKMTPDGYYNA</sequence>
<comment type="caution">
    <text evidence="3">The sequence shown here is derived from an EMBL/GenBank/DDBJ whole genome shotgun (WGS) entry which is preliminary data.</text>
</comment>
<keyword evidence="1" id="KW-0472">Membrane</keyword>
<dbReference type="Pfam" id="PF01145">
    <property type="entry name" value="Band_7"/>
    <property type="match status" value="1"/>
</dbReference>
<keyword evidence="1" id="KW-0812">Transmembrane</keyword>
<keyword evidence="1" id="KW-1133">Transmembrane helix</keyword>
<name>A0ABQ5KWG4_9EUKA</name>
<evidence type="ECO:0000313" key="4">
    <source>
        <dbReference type="Proteomes" id="UP001057375"/>
    </source>
</evidence>
<reference evidence="3" key="1">
    <citation type="submission" date="2022-03" db="EMBL/GenBank/DDBJ databases">
        <title>Draft genome sequence of Aduncisulcus paluster, a free-living microaerophilic Fornicata.</title>
        <authorList>
            <person name="Yuyama I."/>
            <person name="Kume K."/>
            <person name="Tamura T."/>
            <person name="Inagaki Y."/>
            <person name="Hashimoto T."/>
        </authorList>
    </citation>
    <scope>NUCLEOTIDE SEQUENCE</scope>
    <source>
        <strain evidence="3">NY0171</strain>
    </source>
</reference>
<feature type="domain" description="Band 7" evidence="2">
    <location>
        <begin position="45"/>
        <end position="201"/>
    </location>
</feature>
<dbReference type="InterPro" id="IPR001107">
    <property type="entry name" value="Band_7"/>
</dbReference>
<feature type="transmembrane region" description="Helical" evidence="1">
    <location>
        <begin position="20"/>
        <end position="40"/>
    </location>
</feature>
<evidence type="ECO:0000256" key="1">
    <source>
        <dbReference type="SAM" id="Phobius"/>
    </source>
</evidence>
<proteinExistence type="predicted"/>